<comment type="caution">
    <text evidence="1">The sequence shown here is derived from an EMBL/GenBank/DDBJ whole genome shotgun (WGS) entry which is preliminary data.</text>
</comment>
<dbReference type="Proteomes" id="UP000270205">
    <property type="component" value="Unassembled WGS sequence"/>
</dbReference>
<accession>A0A7Z9CI03</accession>
<evidence type="ECO:0000313" key="1">
    <source>
        <dbReference type="EMBL" id="VDH06590.1"/>
    </source>
</evidence>
<keyword evidence="1" id="KW-0808">Transferase</keyword>
<gene>
    <name evidence="1" type="ORF">NCTC12929_02236</name>
</gene>
<organism evidence="1 2">
    <name type="scientific">Bergeyella zoohelcum</name>
    <dbReference type="NCBI Taxonomy" id="1015"/>
    <lineage>
        <taxon>Bacteria</taxon>
        <taxon>Pseudomonadati</taxon>
        <taxon>Bacteroidota</taxon>
        <taxon>Flavobacteriia</taxon>
        <taxon>Flavobacteriales</taxon>
        <taxon>Weeksellaceae</taxon>
        <taxon>Bergeyella</taxon>
    </lineage>
</organism>
<dbReference type="Gene3D" id="3.10.450.620">
    <property type="entry name" value="JHP933, nucleotidyltransferase-like core domain"/>
    <property type="match status" value="1"/>
</dbReference>
<dbReference type="GO" id="GO:0016740">
    <property type="term" value="F:transferase activity"/>
    <property type="evidence" value="ECO:0007669"/>
    <property type="project" value="UniProtKB-KW"/>
</dbReference>
<dbReference type="Pfam" id="PF08843">
    <property type="entry name" value="AbiEii"/>
    <property type="match status" value="1"/>
</dbReference>
<name>A0A7Z9CI03_9FLAO</name>
<dbReference type="EMBL" id="UYIV01000002">
    <property type="protein sequence ID" value="VDH06590.1"/>
    <property type="molecule type" value="Genomic_DNA"/>
</dbReference>
<dbReference type="InterPro" id="IPR014942">
    <property type="entry name" value="AbiEii"/>
</dbReference>
<proteinExistence type="predicted"/>
<dbReference type="AlphaFoldDB" id="A0A7Z9CI03"/>
<sequence length="279" mass="32510">MMNLDKIKRLTLRALMSDETLMHSLVLKGGNALHLVYEITNRSSIDIDFSVGGEFSQEEFNTISHWIDKLLNNVFNNEGFTAFDVKFIEKPKSGSIPEWKGYLLEFKVIENEKVDGDIAKMRRNAIKLNDQSPKYTVDISAYEYVDSAKITELDGVILKVYTLEMILLEKVRALCQTMPEYKEIVTSAKQKYRARDIYDINLIYSNRKLNLNKELLIDIFEAKQVPLGLINNLESLREYNRENWDTVKATISEENRVALKEYDYYFDKMLEIVKPFTTL</sequence>
<dbReference type="RefSeq" id="WP_002664661.1">
    <property type="nucleotide sequence ID" value="NZ_UFTL01000002.1"/>
</dbReference>
<evidence type="ECO:0000313" key="2">
    <source>
        <dbReference type="Proteomes" id="UP000270205"/>
    </source>
</evidence>
<reference evidence="1 2" key="1">
    <citation type="submission" date="2018-11" db="EMBL/GenBank/DDBJ databases">
        <authorList>
            <consortium name="Pathogen Informatics"/>
        </authorList>
    </citation>
    <scope>NUCLEOTIDE SEQUENCE [LARGE SCALE GENOMIC DNA]</scope>
    <source>
        <strain evidence="1 2">NCTC12929</strain>
    </source>
</reference>
<protein>
    <submittedName>
        <fullName evidence="1">Nucleotidyl transferase of uncharacterized function (DUF1814)</fullName>
    </submittedName>
</protein>